<comment type="caution">
    <text evidence="1">The sequence shown here is derived from an EMBL/GenBank/DDBJ whole genome shotgun (WGS) entry which is preliminary data.</text>
</comment>
<reference evidence="1" key="1">
    <citation type="submission" date="2018-12" db="EMBL/GenBank/DDBJ databases">
        <authorList>
            <person name="Will S."/>
            <person name="Neumann-Schaal M."/>
            <person name="Henke P."/>
        </authorList>
    </citation>
    <scope>NUCLEOTIDE SEQUENCE</scope>
    <source>
        <strain evidence="1">PCC 7102</strain>
    </source>
</reference>
<proteinExistence type="predicted"/>
<protein>
    <recommendedName>
        <fullName evidence="3">Tetratricopeptide repeat protein</fullName>
    </recommendedName>
</protein>
<dbReference type="Proteomes" id="UP000271624">
    <property type="component" value="Unassembled WGS sequence"/>
</dbReference>
<dbReference type="SUPFAM" id="SSF48452">
    <property type="entry name" value="TPR-like"/>
    <property type="match status" value="1"/>
</dbReference>
<dbReference type="InterPro" id="IPR019734">
    <property type="entry name" value="TPR_rpt"/>
</dbReference>
<evidence type="ECO:0000313" key="1">
    <source>
        <dbReference type="EMBL" id="RUT09632.1"/>
    </source>
</evidence>
<name>A0A433VUG2_9CYAN</name>
<evidence type="ECO:0008006" key="3">
    <source>
        <dbReference type="Google" id="ProtNLM"/>
    </source>
</evidence>
<dbReference type="Pfam" id="PF13176">
    <property type="entry name" value="TPR_7"/>
    <property type="match status" value="1"/>
</dbReference>
<dbReference type="OrthoDB" id="3193074at2"/>
<dbReference type="RefSeq" id="WP_127077883.1">
    <property type="nucleotide sequence ID" value="NZ_RSCL01000001.1"/>
</dbReference>
<dbReference type="InterPro" id="IPR011990">
    <property type="entry name" value="TPR-like_helical_dom_sf"/>
</dbReference>
<dbReference type="AlphaFoldDB" id="A0A433VUG2"/>
<dbReference type="EMBL" id="RSCL01000001">
    <property type="protein sequence ID" value="RUT09632.1"/>
    <property type="molecule type" value="Genomic_DNA"/>
</dbReference>
<reference evidence="1" key="2">
    <citation type="journal article" date="2019" name="Genome Biol. Evol.">
        <title>Day and night: Metabolic profiles and evolutionary relationships of six axenic non-marine cyanobacteria.</title>
        <authorList>
            <person name="Will S.E."/>
            <person name="Henke P."/>
            <person name="Boedeker C."/>
            <person name="Huang S."/>
            <person name="Brinkmann H."/>
            <person name="Rohde M."/>
            <person name="Jarek M."/>
            <person name="Friedl T."/>
            <person name="Seufert S."/>
            <person name="Schumacher M."/>
            <person name="Overmann J."/>
            <person name="Neumann-Schaal M."/>
            <person name="Petersen J."/>
        </authorList>
    </citation>
    <scope>NUCLEOTIDE SEQUENCE [LARGE SCALE GENOMIC DNA]</scope>
    <source>
        <strain evidence="1">PCC 7102</strain>
    </source>
</reference>
<accession>A0A433VUG2</accession>
<organism evidence="1 2">
    <name type="scientific">Dulcicalothrix desertica PCC 7102</name>
    <dbReference type="NCBI Taxonomy" id="232991"/>
    <lineage>
        <taxon>Bacteria</taxon>
        <taxon>Bacillati</taxon>
        <taxon>Cyanobacteriota</taxon>
        <taxon>Cyanophyceae</taxon>
        <taxon>Nostocales</taxon>
        <taxon>Calotrichaceae</taxon>
        <taxon>Dulcicalothrix</taxon>
    </lineage>
</organism>
<evidence type="ECO:0000313" key="2">
    <source>
        <dbReference type="Proteomes" id="UP000271624"/>
    </source>
</evidence>
<dbReference type="Gene3D" id="1.25.40.10">
    <property type="entry name" value="Tetratricopeptide repeat domain"/>
    <property type="match status" value="1"/>
</dbReference>
<gene>
    <name evidence="1" type="ORF">DSM106972_001270</name>
</gene>
<sequence>MPTPQENFKYFIFGYDVHPTKAINIQEKLGADTELIIILENLASLYKSQGKYSEAESIHTRISELTKQATDDKRM</sequence>
<keyword evidence="2" id="KW-1185">Reference proteome</keyword>